<dbReference type="AlphaFoldDB" id="A0AAD4RE18"/>
<proteinExistence type="predicted"/>
<sequence>MSGGGNCRNPDLAAKFILAARSCNCNPSQCISNNIEWIVVPAFKTTADANSWLNAHCGEDEKLREKAMESKFWLHDAVHISFECGLCGLCFRMTCELIPEGKLIRYGHYHIKVGDKQSWSCRISLATLEKVFEGMREYFDIFVYKSWCKEFFKNVNNTICDENNNKH</sequence>
<protein>
    <submittedName>
        <fullName evidence="1">Uncharacterized protein</fullName>
    </submittedName>
</protein>
<dbReference type="EMBL" id="JAKKPZ010000001">
    <property type="protein sequence ID" value="KAI1729591.1"/>
    <property type="molecule type" value="Genomic_DNA"/>
</dbReference>
<dbReference type="Proteomes" id="UP001201812">
    <property type="component" value="Unassembled WGS sequence"/>
</dbReference>
<organism evidence="1 2">
    <name type="scientific">Ditylenchus destructor</name>
    <dbReference type="NCBI Taxonomy" id="166010"/>
    <lineage>
        <taxon>Eukaryota</taxon>
        <taxon>Metazoa</taxon>
        <taxon>Ecdysozoa</taxon>
        <taxon>Nematoda</taxon>
        <taxon>Chromadorea</taxon>
        <taxon>Rhabditida</taxon>
        <taxon>Tylenchina</taxon>
        <taxon>Tylenchomorpha</taxon>
        <taxon>Sphaerularioidea</taxon>
        <taxon>Anguinidae</taxon>
        <taxon>Anguininae</taxon>
        <taxon>Ditylenchus</taxon>
    </lineage>
</organism>
<reference evidence="1" key="1">
    <citation type="submission" date="2022-01" db="EMBL/GenBank/DDBJ databases">
        <title>Genome Sequence Resource for Two Populations of Ditylenchus destructor, the Migratory Endoparasitic Phytonematode.</title>
        <authorList>
            <person name="Zhang H."/>
            <person name="Lin R."/>
            <person name="Xie B."/>
        </authorList>
    </citation>
    <scope>NUCLEOTIDE SEQUENCE</scope>
    <source>
        <strain evidence="1">BazhouSP</strain>
    </source>
</reference>
<name>A0AAD4RE18_9BILA</name>
<keyword evidence="2" id="KW-1185">Reference proteome</keyword>
<evidence type="ECO:0000313" key="1">
    <source>
        <dbReference type="EMBL" id="KAI1729591.1"/>
    </source>
</evidence>
<gene>
    <name evidence="1" type="ORF">DdX_01840</name>
</gene>
<evidence type="ECO:0000313" key="2">
    <source>
        <dbReference type="Proteomes" id="UP001201812"/>
    </source>
</evidence>
<accession>A0AAD4RE18</accession>
<comment type="caution">
    <text evidence="1">The sequence shown here is derived from an EMBL/GenBank/DDBJ whole genome shotgun (WGS) entry which is preliminary data.</text>
</comment>